<gene>
    <name evidence="8" type="ORF">FOJ82_02295</name>
</gene>
<evidence type="ECO:0000256" key="3">
    <source>
        <dbReference type="ARBA" id="ARBA00023239"/>
    </source>
</evidence>
<dbReference type="Gene3D" id="2.60.220.10">
    <property type="entry name" value="Polysaccharide lyase family 8-like, C-terminal"/>
    <property type="match status" value="1"/>
</dbReference>
<dbReference type="EMBL" id="VKKG01000001">
    <property type="protein sequence ID" value="TRY19734.1"/>
    <property type="molecule type" value="Genomic_DNA"/>
</dbReference>
<accession>A0A553K4V8</accession>
<evidence type="ECO:0000259" key="5">
    <source>
        <dbReference type="Pfam" id="PF02278"/>
    </source>
</evidence>
<proteinExistence type="inferred from homology"/>
<dbReference type="InterPro" id="IPR008929">
    <property type="entry name" value="Chondroitin_lyas"/>
</dbReference>
<protein>
    <submittedName>
        <fullName evidence="8">Silent information regulator protein Sir2</fullName>
    </submittedName>
</protein>
<evidence type="ECO:0000256" key="1">
    <source>
        <dbReference type="ARBA" id="ARBA00006699"/>
    </source>
</evidence>
<dbReference type="InterPro" id="IPR012970">
    <property type="entry name" value="Lyase_8_alpha_N"/>
</dbReference>
<dbReference type="InterPro" id="IPR011071">
    <property type="entry name" value="Lyase_8-like_C"/>
</dbReference>
<evidence type="ECO:0000256" key="4">
    <source>
        <dbReference type="PIRSR" id="PIRSR638970-1"/>
    </source>
</evidence>
<evidence type="ECO:0000259" key="6">
    <source>
        <dbReference type="Pfam" id="PF02884"/>
    </source>
</evidence>
<comment type="caution">
    <text evidence="8">The sequence shown here is derived from an EMBL/GenBank/DDBJ whole genome shotgun (WGS) entry which is preliminary data.</text>
</comment>
<organism evidence="8 9">
    <name type="scientific">Tessaracoccus rhinocerotis</name>
    <dbReference type="NCBI Taxonomy" id="1689449"/>
    <lineage>
        <taxon>Bacteria</taxon>
        <taxon>Bacillati</taxon>
        <taxon>Actinomycetota</taxon>
        <taxon>Actinomycetes</taxon>
        <taxon>Propionibacteriales</taxon>
        <taxon>Propionibacteriaceae</taxon>
        <taxon>Tessaracoccus</taxon>
    </lineage>
</organism>
<dbReference type="InterPro" id="IPR006311">
    <property type="entry name" value="TAT_signal"/>
</dbReference>
<keyword evidence="9" id="KW-1185">Reference proteome</keyword>
<comment type="similarity">
    <text evidence="1">Belongs to the polysaccharide lyase 8 family.</text>
</comment>
<sequence length="845" mass="90558">MKRRTVLKGGAAASLASVVGIGGWSLPSARADEADLPMILDNFVEIYAGAAADRSDPAVGNKIRQIQSNAAARLQRMADPATLPDTGDRLFSNLPLGTRAEGNYTNTFRYLADIALATVTPGTTQFGDAALQTGVLDGIDWVHRVWYSDQAAGYFGNWYAWEIGIPTNLTRALGLLHEQLGAHDPDLPARCVATMDAYLRNGTDGDVDLGSRFHTGANLADITMNRIVQGALLGDEPRVRKAVEDQSTVFATIDPANIVHGNTDGYYADGSFIQHHTVAYTGSYGRVLLMKVMLSLKTLGNTGYEPAELVPTAQRWITAGFAPLIYQGYMMEIVKGRAVSRTGTGYADVVTVVEGATDLSRHLEGAEADQMRAYVKYLATEPPAAPNTSSFVSPATIGAYGDIVADPALEAANIVPEVSHFTFNAMERDVHLRPGYGFAVARSSSRISKYEYMSGENLQPWFQADGTTYLYLDGQDQSAHFGTDFYATAGAYALGGVTAPVEERLTVPESYGRNWYENPDHPLEFTSSSVSQNTYVYFPLGTNDYSGGVQLDGYGVASILVADDVAWRDQQQGILPADFVAYPNARGAKSYFMLDNHIVVLGADIGDDHGRAATSAIDARTCPPGHRIEVSGQGIAGTTAAEGTVMPWARWADETAGAAVGYIVLDGPAVELVDRQASVARSEIRLNNSGLAERRVVTLGYRHAVGARDRIAYVLMPGAGEDAVRAEAAEPSVRILRNDSTVQAVEYDAAKVTGYAFFGAAEVGRVSSEAPVTAMVRNLTGGRWRVAFSDPIRTQSVLKIAMQGRLRKVGGDDEVSATFQRGQTEITVAATDGIGRSYTVELAAG</sequence>
<feature type="domain" description="Polysaccharide lyase family 8 central" evidence="5">
    <location>
        <begin position="421"/>
        <end position="719"/>
    </location>
</feature>
<dbReference type="PROSITE" id="PS51318">
    <property type="entry name" value="TAT"/>
    <property type="match status" value="1"/>
</dbReference>
<evidence type="ECO:0000259" key="7">
    <source>
        <dbReference type="Pfam" id="PF08124"/>
    </source>
</evidence>
<dbReference type="Pfam" id="PF08124">
    <property type="entry name" value="Lyase_8_N"/>
    <property type="match status" value="1"/>
</dbReference>
<dbReference type="OrthoDB" id="6636047at2"/>
<feature type="domain" description="Polysaccharide lyase family 8 C-terminal" evidence="6">
    <location>
        <begin position="734"/>
        <end position="797"/>
    </location>
</feature>
<dbReference type="PANTHER" id="PTHR38481">
    <property type="entry name" value="HYALURONATE LYASE"/>
    <property type="match status" value="1"/>
</dbReference>
<dbReference type="GO" id="GO:0005975">
    <property type="term" value="P:carbohydrate metabolic process"/>
    <property type="evidence" value="ECO:0007669"/>
    <property type="project" value="InterPro"/>
</dbReference>
<feature type="active site" evidence="4">
    <location>
        <position position="275"/>
    </location>
</feature>
<dbReference type="AlphaFoldDB" id="A0A553K4V8"/>
<dbReference type="InterPro" id="IPR011013">
    <property type="entry name" value="Gal_mutarotase_sf_dom"/>
</dbReference>
<dbReference type="Pfam" id="PF02278">
    <property type="entry name" value="Lyase_8"/>
    <property type="match status" value="1"/>
</dbReference>
<dbReference type="SUPFAM" id="SSF49863">
    <property type="entry name" value="Hyaluronate lyase-like, C-terminal domain"/>
    <property type="match status" value="1"/>
</dbReference>
<dbReference type="SUPFAM" id="SSF74650">
    <property type="entry name" value="Galactose mutarotase-like"/>
    <property type="match status" value="1"/>
</dbReference>
<dbReference type="InterPro" id="IPR014718">
    <property type="entry name" value="GH-type_carb-bd"/>
</dbReference>
<keyword evidence="2" id="KW-0732">Signal</keyword>
<dbReference type="InterPro" id="IPR003159">
    <property type="entry name" value="Lyase_8_central_dom"/>
</dbReference>
<evidence type="ECO:0000313" key="9">
    <source>
        <dbReference type="Proteomes" id="UP000317638"/>
    </source>
</evidence>
<evidence type="ECO:0000256" key="2">
    <source>
        <dbReference type="ARBA" id="ARBA00022729"/>
    </source>
</evidence>
<dbReference type="Gene3D" id="1.50.10.100">
    <property type="entry name" value="Chondroitin AC/alginate lyase"/>
    <property type="match status" value="1"/>
</dbReference>
<keyword evidence="3" id="KW-0456">Lyase</keyword>
<dbReference type="SUPFAM" id="SSF48230">
    <property type="entry name" value="Chondroitin AC/alginate lyase"/>
    <property type="match status" value="1"/>
</dbReference>
<dbReference type="PANTHER" id="PTHR38481:SF1">
    <property type="entry name" value="HYALURONATE LYASE"/>
    <property type="match status" value="1"/>
</dbReference>
<dbReference type="GO" id="GO:0030246">
    <property type="term" value="F:carbohydrate binding"/>
    <property type="evidence" value="ECO:0007669"/>
    <property type="project" value="InterPro"/>
</dbReference>
<dbReference type="RefSeq" id="WP_143936821.1">
    <property type="nucleotide sequence ID" value="NZ_VKKG01000001.1"/>
</dbReference>
<reference evidence="8 9" key="1">
    <citation type="submission" date="2019-07" db="EMBL/GenBank/DDBJ databases">
        <authorList>
            <person name="Zhou L.-Y."/>
        </authorList>
    </citation>
    <scope>NUCLEOTIDE SEQUENCE [LARGE SCALE GENOMIC DNA]</scope>
    <source>
        <strain evidence="8 9">YIM 101269</strain>
    </source>
</reference>
<dbReference type="Pfam" id="PF02884">
    <property type="entry name" value="Lyase_8_C"/>
    <property type="match status" value="1"/>
</dbReference>
<feature type="domain" description="Polysaccharide lyase 8 N-terminal alpha-helical" evidence="7">
    <location>
        <begin position="47"/>
        <end position="376"/>
    </location>
</feature>
<feature type="active site" evidence="4">
    <location>
        <position position="337"/>
    </location>
</feature>
<name>A0A553K4V8_9ACTN</name>
<dbReference type="GO" id="GO:0005576">
    <property type="term" value="C:extracellular region"/>
    <property type="evidence" value="ECO:0007669"/>
    <property type="project" value="InterPro"/>
</dbReference>
<evidence type="ECO:0000313" key="8">
    <source>
        <dbReference type="EMBL" id="TRY19734.1"/>
    </source>
</evidence>
<feature type="active site" evidence="4">
    <location>
        <position position="284"/>
    </location>
</feature>
<dbReference type="InterPro" id="IPR038970">
    <property type="entry name" value="Lyase_8"/>
</dbReference>
<dbReference type="InterPro" id="IPR004103">
    <property type="entry name" value="Lyase_8_C"/>
</dbReference>
<dbReference type="Proteomes" id="UP000317638">
    <property type="component" value="Unassembled WGS sequence"/>
</dbReference>
<dbReference type="Gene3D" id="2.70.98.10">
    <property type="match status" value="1"/>
</dbReference>
<dbReference type="GO" id="GO:0016837">
    <property type="term" value="F:carbon-oxygen lyase activity, acting on polysaccharides"/>
    <property type="evidence" value="ECO:0007669"/>
    <property type="project" value="UniProtKB-ARBA"/>
</dbReference>